<organism evidence="3 4">
    <name type="scientific">Terrabacter terrae</name>
    <dbReference type="NCBI Taxonomy" id="318434"/>
    <lineage>
        <taxon>Bacteria</taxon>
        <taxon>Bacillati</taxon>
        <taxon>Actinomycetota</taxon>
        <taxon>Actinomycetes</taxon>
        <taxon>Micrococcales</taxon>
        <taxon>Intrasporangiaceae</taxon>
        <taxon>Terrabacter</taxon>
    </lineage>
</organism>
<protein>
    <submittedName>
        <fullName evidence="3">Membrane protein</fullName>
    </submittedName>
</protein>
<accession>A0ABN1ZMR7</accession>
<keyword evidence="2" id="KW-1133">Transmembrane helix</keyword>
<dbReference type="InterPro" id="IPR010295">
    <property type="entry name" value="DUF898"/>
</dbReference>
<feature type="transmembrane region" description="Helical" evidence="2">
    <location>
        <begin position="21"/>
        <end position="39"/>
    </location>
</feature>
<evidence type="ECO:0000313" key="3">
    <source>
        <dbReference type="EMBL" id="GAA1501022.1"/>
    </source>
</evidence>
<evidence type="ECO:0000313" key="4">
    <source>
        <dbReference type="Proteomes" id="UP001501285"/>
    </source>
</evidence>
<evidence type="ECO:0000256" key="1">
    <source>
        <dbReference type="SAM" id="MobiDB-lite"/>
    </source>
</evidence>
<keyword evidence="4" id="KW-1185">Reference proteome</keyword>
<dbReference type="EMBL" id="BAAANB010000056">
    <property type="protein sequence ID" value="GAA1501022.1"/>
    <property type="molecule type" value="Genomic_DNA"/>
</dbReference>
<name>A0ABN1ZMR7_9MICO</name>
<sequence length="133" mass="14903">MTYNSRRFRFDGGAGTYLGTALLGVLITVLTFGICYPYALVLNERWRAKHSYIDGQRLIFTGSAVGLFGTWIKWLALTFLTLGIYLLWVGPRIVQWKWEHTDFDPTTRLSGAQGPTINVNLGHPVPPGRSTSL</sequence>
<keyword evidence="2" id="KW-0472">Membrane</keyword>
<proteinExistence type="predicted"/>
<dbReference type="Proteomes" id="UP001501285">
    <property type="component" value="Unassembled WGS sequence"/>
</dbReference>
<evidence type="ECO:0000256" key="2">
    <source>
        <dbReference type="SAM" id="Phobius"/>
    </source>
</evidence>
<reference evidence="3 4" key="1">
    <citation type="journal article" date="2019" name="Int. J. Syst. Evol. Microbiol.">
        <title>The Global Catalogue of Microorganisms (GCM) 10K type strain sequencing project: providing services to taxonomists for standard genome sequencing and annotation.</title>
        <authorList>
            <consortium name="The Broad Institute Genomics Platform"/>
            <consortium name="The Broad Institute Genome Sequencing Center for Infectious Disease"/>
            <person name="Wu L."/>
            <person name="Ma J."/>
        </authorList>
    </citation>
    <scope>NUCLEOTIDE SEQUENCE [LARGE SCALE GENOMIC DNA]</scope>
    <source>
        <strain evidence="3 4">JCM 14283</strain>
    </source>
</reference>
<feature type="region of interest" description="Disordered" evidence="1">
    <location>
        <begin position="110"/>
        <end position="133"/>
    </location>
</feature>
<keyword evidence="2" id="KW-0812">Transmembrane</keyword>
<dbReference type="Pfam" id="PF05987">
    <property type="entry name" value="DUF898"/>
    <property type="match status" value="1"/>
</dbReference>
<feature type="transmembrane region" description="Helical" evidence="2">
    <location>
        <begin position="59"/>
        <end position="88"/>
    </location>
</feature>
<gene>
    <name evidence="3" type="ORF">GCM10009740_37630</name>
</gene>
<dbReference type="RefSeq" id="WP_343994373.1">
    <property type="nucleotide sequence ID" value="NZ_BAAANB010000056.1"/>
</dbReference>
<comment type="caution">
    <text evidence="3">The sequence shown here is derived from an EMBL/GenBank/DDBJ whole genome shotgun (WGS) entry which is preliminary data.</text>
</comment>
<feature type="compositionally biased region" description="Polar residues" evidence="1">
    <location>
        <begin position="110"/>
        <end position="119"/>
    </location>
</feature>